<reference evidence="1 2" key="1">
    <citation type="submission" date="2014-07" db="EMBL/GenBank/DDBJ databases">
        <title>Methanogenic archaea and the global carbon cycle.</title>
        <authorList>
            <person name="Henriksen J.R."/>
            <person name="Luke J."/>
            <person name="Reinhart S."/>
            <person name="Benedict M.N."/>
            <person name="Youngblut N.D."/>
            <person name="Metcalf M.E."/>
            <person name="Whitaker R.J."/>
            <person name="Metcalf W.W."/>
        </authorList>
    </citation>
    <scope>NUCLEOTIDE SEQUENCE [LARGE SCALE GENOMIC DNA]</scope>
    <source>
        <strain evidence="1 2">SarPi</strain>
    </source>
</reference>
<dbReference type="RefSeq" id="WP_052724806.1">
    <property type="nucleotide sequence ID" value="NZ_CP009511.1"/>
</dbReference>
<dbReference type="InterPro" id="IPR036086">
    <property type="entry name" value="ParB/Sulfiredoxin_sf"/>
</dbReference>
<evidence type="ECO:0000313" key="1">
    <source>
        <dbReference type="EMBL" id="AKB61368.1"/>
    </source>
</evidence>
<dbReference type="GeneID" id="25418792"/>
<dbReference type="EMBL" id="CP009511">
    <property type="protein sequence ID" value="AKB61368.1"/>
    <property type="molecule type" value="Genomic_DNA"/>
</dbReference>
<dbReference type="SUPFAM" id="SSF110849">
    <property type="entry name" value="ParB/Sulfiredoxin"/>
    <property type="match status" value="1"/>
</dbReference>
<dbReference type="PATRIC" id="fig|1434115.4.peg.1754"/>
<evidence type="ECO:0000313" key="2">
    <source>
        <dbReference type="Proteomes" id="UP000033116"/>
    </source>
</evidence>
<dbReference type="AlphaFoldDB" id="A0A0E3RBV8"/>
<name>A0A0E3RBV8_METMZ</name>
<dbReference type="HOGENOM" id="CLU_085072_0_0_2"/>
<organism evidence="1 2">
    <name type="scientific">Methanosarcina mazei SarPi</name>
    <dbReference type="NCBI Taxonomy" id="1434115"/>
    <lineage>
        <taxon>Archaea</taxon>
        <taxon>Methanobacteriati</taxon>
        <taxon>Methanobacteriota</taxon>
        <taxon>Stenosarchaea group</taxon>
        <taxon>Methanomicrobia</taxon>
        <taxon>Methanosarcinales</taxon>
        <taxon>Methanosarcinaceae</taxon>
        <taxon>Methanosarcina</taxon>
    </lineage>
</organism>
<sequence length="242" mass="27649">MVIVDPELKKLIVALASEERERLKNSIMENGFNPAFPVILWKGHDTIVDGHNRWEICQELGVEPEIIEQEFETKEDVMIWMVKNQLARRNLTPDQYSKLRGSRYNVEKAAWGKVKGKSCTSRTDERLSMEYGVSPRTIKNDGKFAAAVEKICTVCTIEENDLVGKFKKSDIMELGELPDNKIEKGLEKLKAGGKVKSKPEGTCPYYLQFNSSTNEKILEMSAGNPQEFFLDLINAEYERRHT</sequence>
<proteinExistence type="predicted"/>
<dbReference type="Proteomes" id="UP000033116">
    <property type="component" value="Chromosome"/>
</dbReference>
<gene>
    <name evidence="1" type="ORF">MSMAP_1383</name>
</gene>
<dbReference type="Gene3D" id="3.90.1530.10">
    <property type="entry name" value="Conserved hypothetical protein from pyrococcus furiosus pfu- 392566-001, ParB domain"/>
    <property type="match status" value="1"/>
</dbReference>
<protein>
    <submittedName>
        <fullName evidence="1">Ribosome recycling factor</fullName>
    </submittedName>
</protein>
<accession>A0A0E3RBV8</accession>